<dbReference type="EMBL" id="JADJNC010000060">
    <property type="protein sequence ID" value="MBK7424893.1"/>
    <property type="molecule type" value="Genomic_DNA"/>
</dbReference>
<dbReference type="InterPro" id="IPR008265">
    <property type="entry name" value="Lipase_GDSL_AS"/>
</dbReference>
<dbReference type="Proteomes" id="UP000886602">
    <property type="component" value="Unassembled WGS sequence"/>
</dbReference>
<dbReference type="PANTHER" id="PTHR30383">
    <property type="entry name" value="THIOESTERASE 1/PROTEASE 1/LYSOPHOSPHOLIPASE L1"/>
    <property type="match status" value="1"/>
</dbReference>
<dbReference type="GO" id="GO:0004622">
    <property type="term" value="F:phosphatidylcholine lysophospholipase activity"/>
    <property type="evidence" value="ECO:0007669"/>
    <property type="project" value="TreeGrafter"/>
</dbReference>
<comment type="caution">
    <text evidence="3">The sequence shown here is derived from an EMBL/GenBank/DDBJ whole genome shotgun (WGS) entry which is preliminary data.</text>
</comment>
<gene>
    <name evidence="3" type="ORF">IPJ48_18450</name>
</gene>
<accession>A0A9D7IA71</accession>
<feature type="domain" description="SGNH hydrolase-type esterase" evidence="2">
    <location>
        <begin position="30"/>
        <end position="188"/>
    </location>
</feature>
<evidence type="ECO:0000256" key="1">
    <source>
        <dbReference type="SAM" id="SignalP"/>
    </source>
</evidence>
<protein>
    <submittedName>
        <fullName evidence="3">Arylesterase</fullName>
    </submittedName>
</protein>
<feature type="signal peptide" evidence="1">
    <location>
        <begin position="1"/>
        <end position="24"/>
    </location>
</feature>
<dbReference type="CDD" id="cd01822">
    <property type="entry name" value="Lysophospholipase_L1_like"/>
    <property type="match status" value="1"/>
</dbReference>
<reference evidence="3" key="1">
    <citation type="submission" date="2020-10" db="EMBL/GenBank/DDBJ databases">
        <title>Connecting structure to function with the recovery of over 1000 high-quality activated sludge metagenome-assembled genomes encoding full-length rRNA genes using long-read sequencing.</title>
        <authorList>
            <person name="Singleton C.M."/>
            <person name="Petriglieri F."/>
            <person name="Kristensen J.M."/>
            <person name="Kirkegaard R.H."/>
            <person name="Michaelsen T.Y."/>
            <person name="Andersen M.H."/>
            <person name="Karst S.M."/>
            <person name="Dueholm M.S."/>
            <person name="Nielsen P.H."/>
            <person name="Albertsen M."/>
        </authorList>
    </citation>
    <scope>NUCLEOTIDE SEQUENCE</scope>
    <source>
        <strain evidence="3">EsbW_18-Q3-R4-48_MAXAC.044</strain>
    </source>
</reference>
<dbReference type="PANTHER" id="PTHR30383:SF24">
    <property type="entry name" value="THIOESTERASE 1_PROTEASE 1_LYSOPHOSPHOLIPASE L1"/>
    <property type="match status" value="1"/>
</dbReference>
<dbReference type="GO" id="GO:0006629">
    <property type="term" value="P:lipid metabolic process"/>
    <property type="evidence" value="ECO:0007669"/>
    <property type="project" value="InterPro"/>
</dbReference>
<dbReference type="InterPro" id="IPR036514">
    <property type="entry name" value="SGNH_hydro_sf"/>
</dbReference>
<dbReference type="InterPro" id="IPR051532">
    <property type="entry name" value="Ester_Hydrolysis_Enzymes"/>
</dbReference>
<evidence type="ECO:0000313" key="3">
    <source>
        <dbReference type="EMBL" id="MBK7424893.1"/>
    </source>
</evidence>
<dbReference type="Pfam" id="PF13472">
    <property type="entry name" value="Lipase_GDSL_2"/>
    <property type="match status" value="1"/>
</dbReference>
<feature type="chain" id="PRO_5038471644" evidence="1">
    <location>
        <begin position="25"/>
        <end position="213"/>
    </location>
</feature>
<dbReference type="SUPFAM" id="SSF52266">
    <property type="entry name" value="SGNH hydrolase"/>
    <property type="match status" value="1"/>
</dbReference>
<organism evidence="3 4">
    <name type="scientific">Candidatus Propionivibrio dominans</name>
    <dbReference type="NCBI Taxonomy" id="2954373"/>
    <lineage>
        <taxon>Bacteria</taxon>
        <taxon>Pseudomonadati</taxon>
        <taxon>Pseudomonadota</taxon>
        <taxon>Betaproteobacteria</taxon>
        <taxon>Rhodocyclales</taxon>
        <taxon>Rhodocyclaceae</taxon>
        <taxon>Propionivibrio</taxon>
    </lineage>
</organism>
<dbReference type="Gene3D" id="3.40.50.1110">
    <property type="entry name" value="SGNH hydrolase"/>
    <property type="match status" value="1"/>
</dbReference>
<keyword evidence="1" id="KW-0732">Signal</keyword>
<name>A0A9D7IA71_9RHOO</name>
<dbReference type="InterPro" id="IPR013830">
    <property type="entry name" value="SGNH_hydro"/>
</dbReference>
<evidence type="ECO:0000313" key="4">
    <source>
        <dbReference type="Proteomes" id="UP000886602"/>
    </source>
</evidence>
<dbReference type="AlphaFoldDB" id="A0A9D7IA71"/>
<sequence>MFRIPFIHGLLLIGLALIAPTAQAAKTILVFGDSLSAGYGIRQDAAWPALLAKRLHEKQLDYNVVNASISGETTSGGRTRLDAALARHAPHIVIIALGANDGLRGLPVATMRDNLLAMTASAQKQKARVLIVGQRLPPNYGAYALQFHNTFSEVAKTRQTAFVDFLLEGVATQAQLFQADNLHPTAEAQPRLLDNVWRGLEPLLTSTPLGSNK</sequence>
<dbReference type="PROSITE" id="PS01098">
    <property type="entry name" value="LIPASE_GDSL_SER"/>
    <property type="match status" value="1"/>
</dbReference>
<proteinExistence type="predicted"/>
<evidence type="ECO:0000259" key="2">
    <source>
        <dbReference type="Pfam" id="PF13472"/>
    </source>
</evidence>